<proteinExistence type="predicted"/>
<protein>
    <submittedName>
        <fullName evidence="2">HDC06208</fullName>
    </submittedName>
</protein>
<evidence type="ECO:0000256" key="1">
    <source>
        <dbReference type="SAM" id="SignalP"/>
    </source>
</evidence>
<sequence>MAHLLLLAFLHSTAPTGWLPPSGFAGNAIHSQRGTQPRNLDGQHLSAATTTTLLHNYTTMLVYGGRTRHIAIELTDPRWDEALVWSRGLQTRRWGSGSGSGSGKVRGARARAAENINTIFFKRDC</sequence>
<feature type="chain" id="PRO_5004275254" evidence="1">
    <location>
        <begin position="19"/>
        <end position="125"/>
    </location>
</feature>
<name>Q6IGI7_DROME</name>
<organism evidence="2">
    <name type="scientific">Drosophila melanogaster</name>
    <name type="common">Fruit fly</name>
    <dbReference type="NCBI Taxonomy" id="7227"/>
    <lineage>
        <taxon>Eukaryota</taxon>
        <taxon>Metazoa</taxon>
        <taxon>Ecdysozoa</taxon>
        <taxon>Arthropoda</taxon>
        <taxon>Hexapoda</taxon>
        <taxon>Insecta</taxon>
        <taxon>Pterygota</taxon>
        <taxon>Neoptera</taxon>
        <taxon>Endopterygota</taxon>
        <taxon>Diptera</taxon>
        <taxon>Brachycera</taxon>
        <taxon>Muscomorpha</taxon>
        <taxon>Ephydroidea</taxon>
        <taxon>Drosophilidae</taxon>
        <taxon>Drosophila</taxon>
        <taxon>Sophophora</taxon>
    </lineage>
</organism>
<keyword evidence="1" id="KW-0732">Signal</keyword>
<feature type="signal peptide" evidence="1">
    <location>
        <begin position="1"/>
        <end position="18"/>
    </location>
</feature>
<accession>Q6IGI7</accession>
<evidence type="ECO:0000313" key="2">
    <source>
        <dbReference type="EMBL" id="DAA02477.1"/>
    </source>
</evidence>
<gene>
    <name evidence="2" type="ORF">HDC06208</name>
</gene>
<dbReference type="EMBL" id="BK003779">
    <property type="protein sequence ID" value="DAA02477.1"/>
    <property type="molecule type" value="Genomic_DNA"/>
</dbReference>
<dbReference type="AlphaFoldDB" id="Q6IGI7"/>
<reference evidence="2" key="1">
    <citation type="journal article" date="2003" name="Genome Biol.">
        <title>An integrated gene annotation and transcriptional profiling approach towards the full gene content of the Drosophila genome.</title>
        <authorList>
            <person name="Hild M."/>
            <person name="Beckmann B."/>
            <person name="Haas S.A."/>
            <person name="Koch B."/>
            <person name="Solovyev V."/>
            <person name="Busold C."/>
            <person name="Fellenberg K."/>
            <person name="Boutros M."/>
            <person name="Vingron M."/>
            <person name="Sauer F."/>
            <person name="Hoheisel J.D."/>
            <person name="Paro R."/>
        </authorList>
    </citation>
    <scope>NUCLEOTIDE SEQUENCE</scope>
</reference>